<feature type="domain" description="Carrier" evidence="3">
    <location>
        <begin position="1393"/>
        <end position="1468"/>
    </location>
</feature>
<dbReference type="InterPro" id="IPR044894">
    <property type="entry name" value="TubC_N_sf"/>
</dbReference>
<organism evidence="4 5">
    <name type="scientific">Chitinophaga rhizophila</name>
    <dbReference type="NCBI Taxonomy" id="2866212"/>
    <lineage>
        <taxon>Bacteria</taxon>
        <taxon>Pseudomonadati</taxon>
        <taxon>Bacteroidota</taxon>
        <taxon>Chitinophagia</taxon>
        <taxon>Chitinophagales</taxon>
        <taxon>Chitinophagaceae</taxon>
        <taxon>Chitinophaga</taxon>
    </lineage>
</organism>
<dbReference type="InterPro" id="IPR045851">
    <property type="entry name" value="AMP-bd_C_sf"/>
</dbReference>
<dbReference type="Gene3D" id="3.30.559.30">
    <property type="entry name" value="Nonribosomal peptide synthetase, condensation domain"/>
    <property type="match status" value="1"/>
</dbReference>
<dbReference type="InterPro" id="IPR036736">
    <property type="entry name" value="ACP-like_sf"/>
</dbReference>
<dbReference type="NCBIfam" id="TIGR04020">
    <property type="entry name" value="seco_metab_LLM"/>
    <property type="match status" value="1"/>
</dbReference>
<dbReference type="RefSeq" id="WP_220252504.1">
    <property type="nucleotide sequence ID" value="NZ_JAICCF010000004.1"/>
</dbReference>
<dbReference type="InterPro" id="IPR000873">
    <property type="entry name" value="AMP-dep_synth/lig_dom"/>
</dbReference>
<dbReference type="InterPro" id="IPR020806">
    <property type="entry name" value="PKS_PP-bd"/>
</dbReference>
<comment type="caution">
    <text evidence="4">The sequence shown here is derived from an EMBL/GenBank/DDBJ whole genome shotgun (WGS) entry which is preliminary data.</text>
</comment>
<dbReference type="Pfam" id="PF00296">
    <property type="entry name" value="Bac_luciferase"/>
    <property type="match status" value="1"/>
</dbReference>
<evidence type="ECO:0000313" key="5">
    <source>
        <dbReference type="Proteomes" id="UP000812961"/>
    </source>
</evidence>
<dbReference type="SUPFAM" id="SSF51679">
    <property type="entry name" value="Bacterial luciferase-like"/>
    <property type="match status" value="1"/>
</dbReference>
<keyword evidence="5" id="KW-1185">Reference proteome</keyword>
<dbReference type="CDD" id="cd19531">
    <property type="entry name" value="LCL_NRPS-like"/>
    <property type="match status" value="1"/>
</dbReference>
<dbReference type="Pfam" id="PF00501">
    <property type="entry name" value="AMP-binding"/>
    <property type="match status" value="2"/>
</dbReference>
<keyword evidence="2" id="KW-0597">Phosphoprotein</keyword>
<dbReference type="Gene3D" id="3.30.559.10">
    <property type="entry name" value="Chloramphenicol acetyltransferase-like domain"/>
    <property type="match status" value="1"/>
</dbReference>
<dbReference type="Gene3D" id="3.40.50.980">
    <property type="match status" value="2"/>
</dbReference>
<dbReference type="Gene3D" id="3.40.50.12780">
    <property type="entry name" value="N-terminal domain of ligase-like"/>
    <property type="match status" value="1"/>
</dbReference>
<evidence type="ECO:0000259" key="3">
    <source>
        <dbReference type="PROSITE" id="PS50075"/>
    </source>
</evidence>
<dbReference type="Pfam" id="PF13193">
    <property type="entry name" value="AMP-binding_C"/>
    <property type="match status" value="1"/>
</dbReference>
<keyword evidence="1" id="KW-0596">Phosphopantetheine</keyword>
<sequence>MKTASLLKYLREQGVEVSLAGDNLDVFFRDEHVPETVIDQVRAHKQELLSYLRAIADNDHTTAIPKAAEQEVYPASSSQTRFWVLCQMEAVNIAYNLPVTLRLKGTLDTAALRQAIDRLITRHEILRTHFVQAGDLIGQRILEPADFSYEIITRDSAGDKETSETLSAFVRTPFVLEAAALFKVLLIRQQETDHILCINIHHIIADGGSLEILLQELMFFYNSIVEGTGVALSPLKIQFKDYVAWSADKEQIKREETYWLQQLAGDIPVINLPALKGRPALKTYNGAYYSVTYDQDMLKEVRAFSNRNKGTTFMTLMAALNGLLYRYTSQTDIILGTPISGRNHPDLQGQIGLFINTLPIRMQFDPQQSFTDLFELQKAALEGAYAHAGYAFGDLVGQLNLNRDLSRSPLFDVLVTHQRKIAGVNSDGSGFAGLTSSFYSNFSSTVSKYDLTFTFFEDDTDLALSIEYNTDIFDYAFVRDLAGNLEGFIRQAVKAPEQQISAVPFLEEWQVQQLQRTFNDTRVPYDTAATVIELFAAQAKLTPDRTAVVCEDIAITYRQLDEQSTRLALYLRSLGVGPGAITGVCMGRSVKMLQGILAILKTGAAYLPIDPFYPLDRIDYIAAHSGAEFILTDSGTQDIMSARFTAINLEDDEHWDVKPLNVLPAADSQALAYVIYTSGSTGKPKGVKVSHNNLTNFILGMDQHFAKKAASGDVWLAMTSISFDISILELLWTITRGDKVVLHLERPVPVQAQAEVDFSLFYFPTGTQSVSNKYRLLLEGAKFADQHGFKAIWVPERHFHDFGDQFPNPSVAAAAVATITKHIRIRSGSVVLPLHDTVRVAEEWSMVDNLSGGRVELSIASGWHPNDFVLAPAVYNDRYQAMRSKITELKQLWSGASMSRTNGIGKAFSFTIHPKPIQQEVPLWITAGGSVDTFRYAGTIGANILTHLLGQSIDDLAGKIKVYRETLQSHGFDPQQGKVALMVHTFVSDNATEVREIVERPFKNYLKNSLNLLKPIAEEQHLDLEQDEETLLEMGFRRYYNTSSLFGTPESCLSVINEIYAAGVNEIGCLIDFGVDEDLVLGSLPHLFTLKELVRRAKLQHRFIVERLQQLKGDQQTAYLIDKYQVTHMQATPSFYEELLQEEQGREALKQIDTLLVGGEALKQTLASKLTALRNKPVYNMYGPTETTIWSSVQTIVPGAAVNIGKPIANTTIYVLDQFRQLCPVGVAGELCIGGDGVTQGYLHNEQLTAGAFIPDPFMAGQRLYKTGDLARWLPGGELECLGRLDRQVKINGYRIELEEIETVLLAYTDVLQAVVAAKEVGTQRVLVAYLKVATEVDESAVRAFLRLRLPAYMIPTHIMVLDSFPYTPNGKVDHQQLPSPEGRQIAIRKVVPPANETEEKLAAIWTDFLQLDTLSVEDNFFEIGGNSMKAFQLLSVINTAMDTDLEIIAFFQYPTVRMLAASLSEKQHNRKEVLVKENEMEDVDDLIDFMNNV</sequence>
<dbReference type="CDD" id="cd05930">
    <property type="entry name" value="A_NRPS"/>
    <property type="match status" value="1"/>
</dbReference>
<dbReference type="SUPFAM" id="SSF47336">
    <property type="entry name" value="ACP-like"/>
    <property type="match status" value="1"/>
</dbReference>
<dbReference type="InterPro" id="IPR001242">
    <property type="entry name" value="Condensation_dom"/>
</dbReference>
<dbReference type="InterPro" id="IPR025110">
    <property type="entry name" value="AMP-bd_C"/>
</dbReference>
<dbReference type="PANTHER" id="PTHR45527">
    <property type="entry name" value="NONRIBOSOMAL PEPTIDE SYNTHETASE"/>
    <property type="match status" value="1"/>
</dbReference>
<dbReference type="Gene3D" id="3.20.20.30">
    <property type="entry name" value="Luciferase-like domain"/>
    <property type="match status" value="1"/>
</dbReference>
<dbReference type="InterPro" id="IPR020845">
    <property type="entry name" value="AMP-binding_CS"/>
</dbReference>
<dbReference type="Gene3D" id="1.10.1200.10">
    <property type="entry name" value="ACP-like"/>
    <property type="match status" value="1"/>
</dbReference>
<dbReference type="Pfam" id="PF00550">
    <property type="entry name" value="PP-binding"/>
    <property type="match status" value="1"/>
</dbReference>
<reference evidence="4 5" key="1">
    <citation type="submission" date="2021-08" db="EMBL/GenBank/DDBJ databases">
        <title>The genome sequence of Chitinophaga sp. B61.</title>
        <authorList>
            <person name="Zhang X."/>
        </authorList>
    </citation>
    <scope>NUCLEOTIDE SEQUENCE [LARGE SCALE GENOMIC DNA]</scope>
    <source>
        <strain evidence="4 5">B61</strain>
    </source>
</reference>
<gene>
    <name evidence="4" type="ORF">K1Y79_22780</name>
</gene>
<dbReference type="Pfam" id="PF00668">
    <property type="entry name" value="Condensation"/>
    <property type="match status" value="1"/>
</dbReference>
<dbReference type="Proteomes" id="UP000812961">
    <property type="component" value="Unassembled WGS sequence"/>
</dbReference>
<dbReference type="PROSITE" id="PS00455">
    <property type="entry name" value="AMP_BINDING"/>
    <property type="match status" value="1"/>
</dbReference>
<dbReference type="PROSITE" id="PS50075">
    <property type="entry name" value="CARRIER"/>
    <property type="match status" value="1"/>
</dbReference>
<name>A0ABS7GIN6_9BACT</name>
<proteinExistence type="predicted"/>
<dbReference type="SUPFAM" id="SSF52777">
    <property type="entry name" value="CoA-dependent acyltransferases"/>
    <property type="match status" value="2"/>
</dbReference>
<dbReference type="InterPro" id="IPR036661">
    <property type="entry name" value="Luciferase-like_sf"/>
</dbReference>
<dbReference type="SUPFAM" id="SSF56801">
    <property type="entry name" value="Acetyl-CoA synthetase-like"/>
    <property type="match status" value="2"/>
</dbReference>
<protein>
    <submittedName>
        <fullName evidence="4">LLM class flavin-dependent oxidoreductase</fullName>
    </submittedName>
</protein>
<dbReference type="InterPro" id="IPR042099">
    <property type="entry name" value="ANL_N_sf"/>
</dbReference>
<accession>A0ABS7GIN6</accession>
<dbReference type="Gene3D" id="3.30.300.30">
    <property type="match status" value="1"/>
</dbReference>
<evidence type="ECO:0000313" key="4">
    <source>
        <dbReference type="EMBL" id="MBW8687181.1"/>
    </source>
</evidence>
<dbReference type="InterPro" id="IPR011251">
    <property type="entry name" value="Luciferase-like_dom"/>
</dbReference>
<dbReference type="InterPro" id="IPR009081">
    <property type="entry name" value="PP-bd_ACP"/>
</dbReference>
<dbReference type="SMART" id="SM00823">
    <property type="entry name" value="PKS_PP"/>
    <property type="match status" value="1"/>
</dbReference>
<evidence type="ECO:0000256" key="2">
    <source>
        <dbReference type="ARBA" id="ARBA00022553"/>
    </source>
</evidence>
<dbReference type="PANTHER" id="PTHR45527:SF1">
    <property type="entry name" value="FATTY ACID SYNTHASE"/>
    <property type="match status" value="1"/>
</dbReference>
<dbReference type="EMBL" id="JAICCF010000004">
    <property type="protein sequence ID" value="MBW8687181.1"/>
    <property type="molecule type" value="Genomic_DNA"/>
</dbReference>
<evidence type="ECO:0000256" key="1">
    <source>
        <dbReference type="ARBA" id="ARBA00022450"/>
    </source>
</evidence>
<dbReference type="InterPro" id="IPR024011">
    <property type="entry name" value="Biosynth_lucif-like_mOase_dom"/>
</dbReference>
<dbReference type="Gene3D" id="1.10.10.1830">
    <property type="entry name" value="Non-ribosomal peptide synthase, adenylation domain"/>
    <property type="match status" value="1"/>
</dbReference>
<dbReference type="InterPro" id="IPR023213">
    <property type="entry name" value="CAT-like_dom_sf"/>
</dbReference>